<dbReference type="Proteomes" id="UP000515465">
    <property type="component" value="Chromosome"/>
</dbReference>
<evidence type="ECO:0000313" key="10">
    <source>
        <dbReference type="Proteomes" id="UP000515465"/>
    </source>
</evidence>
<dbReference type="GO" id="GO:0016787">
    <property type="term" value="F:hydrolase activity"/>
    <property type="evidence" value="ECO:0007669"/>
    <property type="project" value="UniProtKB-KW"/>
</dbReference>
<reference evidence="10" key="1">
    <citation type="journal article" date="2020" name="Mol. Plant Microbe">
        <title>Rhizobial microsymbionts of the narrowly endemic Oxytropis species growing in Kamchatka are characterized by significant genetic diversity and possess a set of genes that are associated with T3SS and T6SS secretion systems and can affect the development of symbiosis.</title>
        <authorList>
            <person name="Safronova V."/>
            <person name="Guro P."/>
            <person name="Sazanova A."/>
            <person name="Kuznetsova I."/>
            <person name="Belimov A."/>
            <person name="Yakubov V."/>
            <person name="Chirak E."/>
            <person name="Afonin A."/>
            <person name="Gogolev Y."/>
            <person name="Andronov E."/>
            <person name="Tikhonovich I."/>
        </authorList>
    </citation>
    <scope>NUCLEOTIDE SEQUENCE [LARGE SCALE GENOMIC DNA]</scope>
    <source>
        <strain evidence="10">583</strain>
    </source>
</reference>
<evidence type="ECO:0000256" key="7">
    <source>
        <dbReference type="ARBA" id="ARBA00038093"/>
    </source>
</evidence>
<evidence type="ECO:0000256" key="1">
    <source>
        <dbReference type="ARBA" id="ARBA00001946"/>
    </source>
</evidence>
<keyword evidence="5" id="KW-0378">Hydrolase</keyword>
<evidence type="ECO:0000256" key="5">
    <source>
        <dbReference type="ARBA" id="ARBA00022801"/>
    </source>
</evidence>
<keyword evidence="2" id="KW-1277">Toxin-antitoxin system</keyword>
<feature type="domain" description="PIN" evidence="8">
    <location>
        <begin position="4"/>
        <end position="123"/>
    </location>
</feature>
<dbReference type="Pfam" id="PF01850">
    <property type="entry name" value="PIN"/>
    <property type="match status" value="1"/>
</dbReference>
<dbReference type="PANTHER" id="PTHR33653">
    <property type="entry name" value="RIBONUCLEASE VAPC2"/>
    <property type="match status" value="1"/>
</dbReference>
<dbReference type="RefSeq" id="WP_183463956.1">
    <property type="nucleotide sequence ID" value="NZ_CP050296.1"/>
</dbReference>
<proteinExistence type="inferred from homology"/>
<dbReference type="InterPro" id="IPR050556">
    <property type="entry name" value="Type_II_TA_system_RNase"/>
</dbReference>
<dbReference type="GO" id="GO:0046872">
    <property type="term" value="F:metal ion binding"/>
    <property type="evidence" value="ECO:0007669"/>
    <property type="project" value="UniProtKB-KW"/>
</dbReference>
<keyword evidence="4" id="KW-0479">Metal-binding</keyword>
<gene>
    <name evidence="9" type="ORF">HB778_11745</name>
</gene>
<keyword evidence="3" id="KW-0540">Nuclease</keyword>
<evidence type="ECO:0000256" key="3">
    <source>
        <dbReference type="ARBA" id="ARBA00022722"/>
    </source>
</evidence>
<evidence type="ECO:0000256" key="4">
    <source>
        <dbReference type="ARBA" id="ARBA00022723"/>
    </source>
</evidence>
<evidence type="ECO:0000256" key="2">
    <source>
        <dbReference type="ARBA" id="ARBA00022649"/>
    </source>
</evidence>
<comment type="similarity">
    <text evidence="7">Belongs to the PINc/VapC protein family.</text>
</comment>
<dbReference type="GO" id="GO:0004518">
    <property type="term" value="F:nuclease activity"/>
    <property type="evidence" value="ECO:0007669"/>
    <property type="project" value="UniProtKB-KW"/>
</dbReference>
<protein>
    <submittedName>
        <fullName evidence="9">Type II toxin-antitoxin system VapC family toxin</fullName>
    </submittedName>
</protein>
<dbReference type="SUPFAM" id="SSF88723">
    <property type="entry name" value="PIN domain-like"/>
    <property type="match status" value="1"/>
</dbReference>
<evidence type="ECO:0000256" key="6">
    <source>
        <dbReference type="ARBA" id="ARBA00022842"/>
    </source>
</evidence>
<keyword evidence="6" id="KW-0460">Magnesium</keyword>
<dbReference type="CDD" id="cd09854">
    <property type="entry name" value="PIN_VapC-like"/>
    <property type="match status" value="1"/>
</dbReference>
<evidence type="ECO:0000313" key="9">
    <source>
        <dbReference type="EMBL" id="QND57210.1"/>
    </source>
</evidence>
<dbReference type="InterPro" id="IPR029060">
    <property type="entry name" value="PIN-like_dom_sf"/>
</dbReference>
<organism evidence="9 10">
    <name type="scientific">Mesorhizobium huakuii</name>
    <dbReference type="NCBI Taxonomy" id="28104"/>
    <lineage>
        <taxon>Bacteria</taxon>
        <taxon>Pseudomonadati</taxon>
        <taxon>Pseudomonadota</taxon>
        <taxon>Alphaproteobacteria</taxon>
        <taxon>Hyphomicrobiales</taxon>
        <taxon>Phyllobacteriaceae</taxon>
        <taxon>Mesorhizobium</taxon>
    </lineage>
</organism>
<accession>A0A7G6SRS8</accession>
<dbReference type="EMBL" id="CP050296">
    <property type="protein sequence ID" value="QND57210.1"/>
    <property type="molecule type" value="Genomic_DNA"/>
</dbReference>
<dbReference type="AlphaFoldDB" id="A0A7G6SRS8"/>
<dbReference type="Gene3D" id="3.40.50.1010">
    <property type="entry name" value="5'-nuclease"/>
    <property type="match status" value="1"/>
</dbReference>
<sequence length="137" mass="15521">MATLVDTNVLIDVAVRDPAWSKWSWSKMVSALERGSLVINQIIYAEFSMRYEAIDDVDDALPEDEFRRESLPFEAAFAAARAFSVYRRLGGPREKVMPDFLIGAHAAIRGYPILTRDPAGFRKYFPDVELITPDTHP</sequence>
<comment type="cofactor">
    <cofactor evidence="1">
        <name>Mg(2+)</name>
        <dbReference type="ChEBI" id="CHEBI:18420"/>
    </cofactor>
</comment>
<dbReference type="PANTHER" id="PTHR33653:SF1">
    <property type="entry name" value="RIBONUCLEASE VAPC2"/>
    <property type="match status" value="1"/>
</dbReference>
<evidence type="ECO:0000259" key="8">
    <source>
        <dbReference type="Pfam" id="PF01850"/>
    </source>
</evidence>
<name>A0A7G6SRS8_9HYPH</name>
<dbReference type="InterPro" id="IPR002716">
    <property type="entry name" value="PIN_dom"/>
</dbReference>